<comment type="caution">
    <text evidence="1">The sequence shown here is derived from an EMBL/GenBank/DDBJ whole genome shotgun (WGS) entry which is preliminary data.</text>
</comment>
<proteinExistence type="predicted"/>
<organism evidence="1 2">
    <name type="scientific">Candidatus Acidiferrum panamense</name>
    <dbReference type="NCBI Taxonomy" id="2741543"/>
    <lineage>
        <taxon>Bacteria</taxon>
        <taxon>Pseudomonadati</taxon>
        <taxon>Acidobacteriota</taxon>
        <taxon>Terriglobia</taxon>
        <taxon>Candidatus Acidiferrales</taxon>
        <taxon>Candidatus Acidiferrum</taxon>
    </lineage>
</organism>
<name>A0A7V8NSY7_9BACT</name>
<sequence>MLWLISILILFGVIESFSAIFLKFVLASTARFLVWNPDIDASKVWAAAGGNWDDELGWPSPSDAVAPPRDRTGAKYNPDFSQSDYPCASAYGASFVWGEDVPLADGWVEQLSRKLGCWVANYGVPGYGTDQAYVRFQRMKQDQAPVTMLGFSPEHIMLNVNQYRGFMGYGPSPTGIKGRFILDGEGRLEWIHRPRISEKEFVEFLRDPANLLPHEYLLPDTPDGPVTLRFPYTLTVARVALMPRLRVRFTGRPSWADFYRAGHRSGGLALTAAIVEAFVREAEHRGKRALIVVLPGASSFRARAEFGQPEYAPLIAALAAKNIDVFDPSPALLTALGQRSYCELYTDVPAGCAGHFSIEGGRIVADVIMAELRQRGLVK</sequence>
<dbReference type="AlphaFoldDB" id="A0A7V8NSY7"/>
<reference evidence="1" key="1">
    <citation type="submission" date="2020-06" db="EMBL/GenBank/DDBJ databases">
        <title>Legume-microbial interactions unlock mineral nutrients during tropical forest succession.</title>
        <authorList>
            <person name="Epihov D.Z."/>
        </authorList>
    </citation>
    <scope>NUCLEOTIDE SEQUENCE [LARGE SCALE GENOMIC DNA]</scope>
    <source>
        <strain evidence="1">Pan2503</strain>
    </source>
</reference>
<evidence type="ECO:0008006" key="3">
    <source>
        <dbReference type="Google" id="ProtNLM"/>
    </source>
</evidence>
<evidence type="ECO:0000313" key="1">
    <source>
        <dbReference type="EMBL" id="MBA0086902.1"/>
    </source>
</evidence>
<protein>
    <recommendedName>
        <fullName evidence="3">SGNH/GDSL hydrolase family protein</fullName>
    </recommendedName>
</protein>
<evidence type="ECO:0000313" key="2">
    <source>
        <dbReference type="Proteomes" id="UP000567293"/>
    </source>
</evidence>
<dbReference type="SUPFAM" id="SSF52266">
    <property type="entry name" value="SGNH hydrolase"/>
    <property type="match status" value="1"/>
</dbReference>
<gene>
    <name evidence="1" type="ORF">HRJ53_18120</name>
</gene>
<keyword evidence="2" id="KW-1185">Reference proteome</keyword>
<dbReference type="Proteomes" id="UP000567293">
    <property type="component" value="Unassembled WGS sequence"/>
</dbReference>
<dbReference type="EMBL" id="JACDQQ010001734">
    <property type="protein sequence ID" value="MBA0086902.1"/>
    <property type="molecule type" value="Genomic_DNA"/>
</dbReference>
<accession>A0A7V8NSY7</accession>